<dbReference type="RefSeq" id="WP_078671988.1">
    <property type="nucleotide sequence ID" value="NZ_FUWZ01000005.1"/>
</dbReference>
<gene>
    <name evidence="2" type="ORF">SAMN04488128_105174</name>
</gene>
<evidence type="ECO:0000313" key="2">
    <source>
        <dbReference type="EMBL" id="SKA40357.1"/>
    </source>
</evidence>
<feature type="signal peptide" evidence="1">
    <location>
        <begin position="1"/>
        <end position="17"/>
    </location>
</feature>
<dbReference type="Proteomes" id="UP000190367">
    <property type="component" value="Unassembled WGS sequence"/>
</dbReference>
<dbReference type="EMBL" id="FUWZ01000005">
    <property type="protein sequence ID" value="SKA40357.1"/>
    <property type="molecule type" value="Genomic_DNA"/>
</dbReference>
<dbReference type="STRING" id="634771.SAMN04488128_105174"/>
<keyword evidence="3" id="KW-1185">Reference proteome</keyword>
<keyword evidence="1" id="KW-0732">Signal</keyword>
<accession>A0A1T4TIV3</accession>
<name>A0A1T4TIV3_9BACT</name>
<evidence type="ECO:0000313" key="3">
    <source>
        <dbReference type="Proteomes" id="UP000190367"/>
    </source>
</evidence>
<protein>
    <submittedName>
        <fullName evidence="2">Uncharacterized protein</fullName>
    </submittedName>
</protein>
<dbReference type="AlphaFoldDB" id="A0A1T4TIV3"/>
<dbReference type="PROSITE" id="PS51257">
    <property type="entry name" value="PROKAR_LIPOPROTEIN"/>
    <property type="match status" value="1"/>
</dbReference>
<reference evidence="3" key="1">
    <citation type="submission" date="2017-02" db="EMBL/GenBank/DDBJ databases">
        <authorList>
            <person name="Varghese N."/>
            <person name="Submissions S."/>
        </authorList>
    </citation>
    <scope>NUCLEOTIDE SEQUENCE [LARGE SCALE GENOMIC DNA]</scope>
    <source>
        <strain evidence="3">DSM 22224</strain>
    </source>
</reference>
<proteinExistence type="predicted"/>
<organism evidence="2 3">
    <name type="scientific">Chitinophaga eiseniae</name>
    <dbReference type="NCBI Taxonomy" id="634771"/>
    <lineage>
        <taxon>Bacteria</taxon>
        <taxon>Pseudomonadati</taxon>
        <taxon>Bacteroidota</taxon>
        <taxon>Chitinophagia</taxon>
        <taxon>Chitinophagales</taxon>
        <taxon>Chitinophagaceae</taxon>
        <taxon>Chitinophaga</taxon>
    </lineage>
</organism>
<sequence>MKFNHVLLGIVCLFAAAACHKTTCEQESYPPVKATRVDGSPDSIRFNLSYYSSRCEEFTGFNESDSSGIHVVYVKSLFRSCNCTDSLQKVERPYAVKTPGPGTYYYKWGPYMSKIDTVIIP</sequence>
<dbReference type="OrthoDB" id="10000263at2"/>
<feature type="chain" id="PRO_5010585129" evidence="1">
    <location>
        <begin position="18"/>
        <end position="121"/>
    </location>
</feature>
<evidence type="ECO:0000256" key="1">
    <source>
        <dbReference type="SAM" id="SignalP"/>
    </source>
</evidence>